<dbReference type="EMBL" id="JACIDY010000008">
    <property type="protein sequence ID" value="MBB3941364.1"/>
    <property type="molecule type" value="Genomic_DNA"/>
</dbReference>
<protein>
    <submittedName>
        <fullName evidence="1">Uncharacterized protein</fullName>
    </submittedName>
</protein>
<proteinExistence type="predicted"/>
<name>A0A7W6C482_9SPHN</name>
<reference evidence="1 2" key="1">
    <citation type="submission" date="2020-08" db="EMBL/GenBank/DDBJ databases">
        <title>Genomic Encyclopedia of Type Strains, Phase IV (KMG-IV): sequencing the most valuable type-strain genomes for metagenomic binning, comparative biology and taxonomic classification.</title>
        <authorList>
            <person name="Goeker M."/>
        </authorList>
    </citation>
    <scope>NUCLEOTIDE SEQUENCE [LARGE SCALE GENOMIC DNA]</scope>
    <source>
        <strain evidence="1 2">DSM 27568</strain>
    </source>
</reference>
<accession>A0A7W6C482</accession>
<gene>
    <name evidence="1" type="ORF">GGR39_003040</name>
</gene>
<dbReference type="AlphaFoldDB" id="A0A7W6C482"/>
<dbReference type="RefSeq" id="WP_183618117.1">
    <property type="nucleotide sequence ID" value="NZ_JACIDY010000008.1"/>
</dbReference>
<evidence type="ECO:0000313" key="2">
    <source>
        <dbReference type="Proteomes" id="UP000561459"/>
    </source>
</evidence>
<evidence type="ECO:0000313" key="1">
    <source>
        <dbReference type="EMBL" id="MBB3941364.1"/>
    </source>
</evidence>
<sequence>MSPRKGQLHVDAVAKRLIAASFIKEVHDADDGHCYELAGSLAYGTTAVMRARPDRADHFGWRA</sequence>
<keyword evidence="2" id="KW-1185">Reference proteome</keyword>
<organism evidence="1 2">
    <name type="scientific">Novosphingobium fluoreni</name>
    <dbReference type="NCBI Taxonomy" id="1391222"/>
    <lineage>
        <taxon>Bacteria</taxon>
        <taxon>Pseudomonadati</taxon>
        <taxon>Pseudomonadota</taxon>
        <taxon>Alphaproteobacteria</taxon>
        <taxon>Sphingomonadales</taxon>
        <taxon>Sphingomonadaceae</taxon>
        <taxon>Novosphingobium</taxon>
    </lineage>
</organism>
<comment type="caution">
    <text evidence="1">The sequence shown here is derived from an EMBL/GenBank/DDBJ whole genome shotgun (WGS) entry which is preliminary data.</text>
</comment>
<dbReference type="Proteomes" id="UP000561459">
    <property type="component" value="Unassembled WGS sequence"/>
</dbReference>